<reference evidence="5 6" key="1">
    <citation type="journal article" date="2013" name="Int. J. Syst. Evol. Microbiol.">
        <title>Ilumatobacter nonamiense sp. nov. and Ilumatobacter coccineum sp. nov., isolated from seashore sand.</title>
        <authorList>
            <person name="Matsumoto A."/>
            <person name="Kasai H."/>
            <person name="Matsuo Y."/>
            <person name="Shizuri Y."/>
            <person name="Ichikawa N."/>
            <person name="Fujita N."/>
            <person name="Omura S."/>
            <person name="Takahashi Y."/>
        </authorList>
    </citation>
    <scope>NUCLEOTIDE SEQUENCE [LARGE SCALE GENOMIC DNA]</scope>
    <source>
        <strain evidence="6">NBRC 103263 / KCTC 29153 / YM16-304</strain>
    </source>
</reference>
<dbReference type="KEGG" id="aym:YM304_39880"/>
<dbReference type="OrthoDB" id="21825at2"/>
<evidence type="ECO:0000313" key="5">
    <source>
        <dbReference type="EMBL" id="BAN04302.1"/>
    </source>
</evidence>
<dbReference type="Gene3D" id="2.60.120.330">
    <property type="entry name" value="B-lactam Antibiotic, Isopenicillin N Synthase, Chain"/>
    <property type="match status" value="1"/>
</dbReference>
<evidence type="ECO:0000259" key="4">
    <source>
        <dbReference type="PROSITE" id="PS51471"/>
    </source>
</evidence>
<sequence length="361" mass="40223">MVNKMTNNAVTNNAAIDRPDPYAVPDAEVPIVDLSTFDTDPDGLSKALCDACATVGFVSVAGHGVDADLIQRFFAISEEFFRLPLEEKLKFRSPNDLLFQGYACPGTGPGFHTSERQSFNVFKFDTVADAIANGYPADVGAVFYDAIWPERPAEFPAIWREYYAAIEHIASRLLRAFERGLGLADGWFAPHVKFSPSTLAANYYSNDIDSGHEPSPFRFPAHTDEDIFTILYQDEGPGSLQLHQRGEGWRNVVPVPGTFVVNIGELMARWTNDKLRATPHRVLAPKNPAEERPRMSAPFFFKPDLDAVIGPIPELLDAGEEPRYETYTGRGWLRRAQENIDSGYDTSKQFAEREAADPTLR</sequence>
<keyword evidence="3" id="KW-0408">Iron</keyword>
<gene>
    <name evidence="5" type="ORF">YM304_39880</name>
</gene>
<dbReference type="InterPro" id="IPR044861">
    <property type="entry name" value="IPNS-like_FE2OG_OXY"/>
</dbReference>
<evidence type="ECO:0000256" key="3">
    <source>
        <dbReference type="RuleBase" id="RU003682"/>
    </source>
</evidence>
<dbReference type="InterPro" id="IPR005123">
    <property type="entry name" value="Oxoglu/Fe-dep_dioxygenase_dom"/>
</dbReference>
<keyword evidence="3" id="KW-0560">Oxidoreductase</keyword>
<accession>A0A6C7EED3</accession>
<protein>
    <submittedName>
        <fullName evidence="5">Putative oxidoreductase</fullName>
    </submittedName>
</protein>
<proteinExistence type="inferred from homology"/>
<dbReference type="Pfam" id="PF14226">
    <property type="entry name" value="DIOX_N"/>
    <property type="match status" value="1"/>
</dbReference>
<name>A0A6C7EED3_ILUCY</name>
<dbReference type="InterPro" id="IPR026992">
    <property type="entry name" value="DIOX_N"/>
</dbReference>
<dbReference type="GO" id="GO:0046872">
    <property type="term" value="F:metal ion binding"/>
    <property type="evidence" value="ECO:0007669"/>
    <property type="project" value="UniProtKB-KW"/>
</dbReference>
<comment type="similarity">
    <text evidence="3">Belongs to the iron/ascorbate-dependent oxidoreductase family.</text>
</comment>
<dbReference type="Pfam" id="PF03171">
    <property type="entry name" value="2OG-FeII_Oxy"/>
    <property type="match status" value="1"/>
</dbReference>
<dbReference type="GO" id="GO:0016491">
    <property type="term" value="F:oxidoreductase activity"/>
    <property type="evidence" value="ECO:0007669"/>
    <property type="project" value="UniProtKB-KW"/>
</dbReference>
<dbReference type="PRINTS" id="PR00682">
    <property type="entry name" value="IPNSYNTHASE"/>
</dbReference>
<dbReference type="GO" id="GO:0017000">
    <property type="term" value="P:antibiotic biosynthetic process"/>
    <property type="evidence" value="ECO:0007669"/>
    <property type="project" value="UniProtKB-KW"/>
</dbReference>
<dbReference type="InterPro" id="IPR027443">
    <property type="entry name" value="IPNS-like_sf"/>
</dbReference>
<feature type="domain" description="Fe2OG dioxygenase" evidence="4">
    <location>
        <begin position="194"/>
        <end position="303"/>
    </location>
</feature>
<dbReference type="Proteomes" id="UP000011863">
    <property type="component" value="Chromosome"/>
</dbReference>
<comment type="pathway">
    <text evidence="1">Antibiotic biosynthesis.</text>
</comment>
<dbReference type="PANTHER" id="PTHR47990">
    <property type="entry name" value="2-OXOGLUTARATE (2OG) AND FE(II)-DEPENDENT OXYGENASE SUPERFAMILY PROTEIN-RELATED"/>
    <property type="match status" value="1"/>
</dbReference>
<dbReference type="EMBL" id="AP012057">
    <property type="protein sequence ID" value="BAN04302.1"/>
    <property type="molecule type" value="Genomic_DNA"/>
</dbReference>
<organism evidence="5 6">
    <name type="scientific">Ilumatobacter coccineus (strain NBRC 103263 / KCTC 29153 / YM16-304)</name>
    <dbReference type="NCBI Taxonomy" id="1313172"/>
    <lineage>
        <taxon>Bacteria</taxon>
        <taxon>Bacillati</taxon>
        <taxon>Actinomycetota</taxon>
        <taxon>Acidimicrobiia</taxon>
        <taxon>Acidimicrobiales</taxon>
        <taxon>Ilumatobacteraceae</taxon>
        <taxon>Ilumatobacter</taxon>
    </lineage>
</organism>
<evidence type="ECO:0000313" key="6">
    <source>
        <dbReference type="Proteomes" id="UP000011863"/>
    </source>
</evidence>
<keyword evidence="3" id="KW-0479">Metal-binding</keyword>
<evidence type="ECO:0000256" key="1">
    <source>
        <dbReference type="ARBA" id="ARBA00004792"/>
    </source>
</evidence>
<dbReference type="SUPFAM" id="SSF51197">
    <property type="entry name" value="Clavaminate synthase-like"/>
    <property type="match status" value="1"/>
</dbReference>
<keyword evidence="6" id="KW-1185">Reference proteome</keyword>
<dbReference type="InterPro" id="IPR050231">
    <property type="entry name" value="Iron_ascorbate_oxido_reductase"/>
</dbReference>
<keyword evidence="2" id="KW-0045">Antibiotic biosynthesis</keyword>
<dbReference type="AlphaFoldDB" id="A0A6C7EED3"/>
<evidence type="ECO:0000256" key="2">
    <source>
        <dbReference type="ARBA" id="ARBA00023194"/>
    </source>
</evidence>
<dbReference type="PROSITE" id="PS51471">
    <property type="entry name" value="FE2OG_OXY"/>
    <property type="match status" value="1"/>
</dbReference>